<feature type="active site" description="Nucleophile" evidence="8 9">
    <location>
        <position position="143"/>
    </location>
</feature>
<comment type="subcellular location">
    <subcellularLocation>
        <location evidence="1">Secreted</location>
        <location evidence="1">Extracellular space</location>
    </subcellularLocation>
</comment>
<dbReference type="eggNOG" id="KOG1559">
    <property type="taxonomic scope" value="Eukaryota"/>
</dbReference>
<evidence type="ECO:0000313" key="11">
    <source>
        <dbReference type="EMBL" id="EFJ20248.1"/>
    </source>
</evidence>
<dbReference type="EMBL" id="GL377603">
    <property type="protein sequence ID" value="EFJ20248.1"/>
    <property type="molecule type" value="Genomic_DNA"/>
</dbReference>
<dbReference type="InterPro" id="IPR015527">
    <property type="entry name" value="Pept_C26_g-glut_hydrolase"/>
</dbReference>
<keyword evidence="6 9" id="KW-0378">Hydrolase</keyword>
<evidence type="ECO:0000256" key="4">
    <source>
        <dbReference type="ARBA" id="ARBA00022525"/>
    </source>
</evidence>
<dbReference type="InParanoid" id="D8S5X6"/>
<evidence type="ECO:0000256" key="10">
    <source>
        <dbReference type="SAM" id="SignalP"/>
    </source>
</evidence>
<protein>
    <recommendedName>
        <fullName evidence="3 9">folate gamma-glutamyl hydrolase</fullName>
        <ecNumber evidence="3 9">3.4.19.9</ecNumber>
    </recommendedName>
</protein>
<dbReference type="GO" id="GO:0046900">
    <property type="term" value="P:tetrahydrofolylpolyglutamate metabolic process"/>
    <property type="evidence" value="ECO:0000318"/>
    <property type="project" value="GO_Central"/>
</dbReference>
<evidence type="ECO:0000256" key="6">
    <source>
        <dbReference type="ARBA" id="ARBA00022801"/>
    </source>
</evidence>
<dbReference type="PROSITE" id="PS51273">
    <property type="entry name" value="GATASE_TYPE_1"/>
    <property type="match status" value="1"/>
</dbReference>
<dbReference type="OMA" id="NRFQWDR"/>
<feature type="active site" evidence="9">
    <location>
        <position position="256"/>
    </location>
</feature>
<keyword evidence="5 10" id="KW-0732">Signal</keyword>
<reference evidence="11 12" key="1">
    <citation type="journal article" date="2011" name="Science">
        <title>The Selaginella genome identifies genetic changes associated with the evolution of vascular plants.</title>
        <authorList>
            <person name="Banks J.A."/>
            <person name="Nishiyama T."/>
            <person name="Hasebe M."/>
            <person name="Bowman J.L."/>
            <person name="Gribskov M."/>
            <person name="dePamphilis C."/>
            <person name="Albert V.A."/>
            <person name="Aono N."/>
            <person name="Aoyama T."/>
            <person name="Ambrose B.A."/>
            <person name="Ashton N.W."/>
            <person name="Axtell M.J."/>
            <person name="Barker E."/>
            <person name="Barker M.S."/>
            <person name="Bennetzen J.L."/>
            <person name="Bonawitz N.D."/>
            <person name="Chapple C."/>
            <person name="Cheng C."/>
            <person name="Correa L.G."/>
            <person name="Dacre M."/>
            <person name="DeBarry J."/>
            <person name="Dreyer I."/>
            <person name="Elias M."/>
            <person name="Engstrom E.M."/>
            <person name="Estelle M."/>
            <person name="Feng L."/>
            <person name="Finet C."/>
            <person name="Floyd S.K."/>
            <person name="Frommer W.B."/>
            <person name="Fujita T."/>
            <person name="Gramzow L."/>
            <person name="Gutensohn M."/>
            <person name="Harholt J."/>
            <person name="Hattori M."/>
            <person name="Heyl A."/>
            <person name="Hirai T."/>
            <person name="Hiwatashi Y."/>
            <person name="Ishikawa M."/>
            <person name="Iwata M."/>
            <person name="Karol K.G."/>
            <person name="Koehler B."/>
            <person name="Kolukisaoglu U."/>
            <person name="Kubo M."/>
            <person name="Kurata T."/>
            <person name="Lalonde S."/>
            <person name="Li K."/>
            <person name="Li Y."/>
            <person name="Litt A."/>
            <person name="Lyons E."/>
            <person name="Manning G."/>
            <person name="Maruyama T."/>
            <person name="Michael T.P."/>
            <person name="Mikami K."/>
            <person name="Miyazaki S."/>
            <person name="Morinaga S."/>
            <person name="Murata T."/>
            <person name="Mueller-Roeber B."/>
            <person name="Nelson D.R."/>
            <person name="Obara M."/>
            <person name="Oguri Y."/>
            <person name="Olmstead R.G."/>
            <person name="Onodera N."/>
            <person name="Petersen B.L."/>
            <person name="Pils B."/>
            <person name="Prigge M."/>
            <person name="Rensing S.A."/>
            <person name="Riano-Pachon D.M."/>
            <person name="Roberts A.W."/>
            <person name="Sato Y."/>
            <person name="Scheller H.V."/>
            <person name="Schulz B."/>
            <person name="Schulz C."/>
            <person name="Shakirov E.V."/>
            <person name="Shibagaki N."/>
            <person name="Shinohara N."/>
            <person name="Shippen D.E."/>
            <person name="Soerensen I."/>
            <person name="Sotooka R."/>
            <person name="Sugimoto N."/>
            <person name="Sugita M."/>
            <person name="Sumikawa N."/>
            <person name="Tanurdzic M."/>
            <person name="Theissen G."/>
            <person name="Ulvskov P."/>
            <person name="Wakazuki S."/>
            <person name="Weng J.K."/>
            <person name="Willats W.W."/>
            <person name="Wipf D."/>
            <person name="Wolf P.G."/>
            <person name="Yang L."/>
            <person name="Zimmer A.D."/>
            <person name="Zhu Q."/>
            <person name="Mitros T."/>
            <person name="Hellsten U."/>
            <person name="Loque D."/>
            <person name="Otillar R."/>
            <person name="Salamov A."/>
            <person name="Schmutz J."/>
            <person name="Shapiro H."/>
            <person name="Lindquist E."/>
            <person name="Lucas S."/>
            <person name="Rokhsar D."/>
            <person name="Grigoriev I.V."/>
        </authorList>
    </citation>
    <scope>NUCLEOTIDE SEQUENCE [LARGE SCALE GENOMIC DNA]</scope>
</reference>
<dbReference type="GO" id="GO:0034722">
    <property type="term" value="F:gamma-glutamyl-peptidase activity"/>
    <property type="evidence" value="ECO:0000318"/>
    <property type="project" value="GO_Central"/>
</dbReference>
<dbReference type="Gene3D" id="3.40.50.880">
    <property type="match status" value="1"/>
</dbReference>
<evidence type="ECO:0000313" key="12">
    <source>
        <dbReference type="Proteomes" id="UP000001514"/>
    </source>
</evidence>
<evidence type="ECO:0000256" key="8">
    <source>
        <dbReference type="PIRSR" id="PIRSR615527-1"/>
    </source>
</evidence>
<evidence type="ECO:0000256" key="5">
    <source>
        <dbReference type="ARBA" id="ARBA00022729"/>
    </source>
</evidence>
<name>D8S5X6_SELML</name>
<organism evidence="12">
    <name type="scientific">Selaginella moellendorffii</name>
    <name type="common">Spikemoss</name>
    <dbReference type="NCBI Taxonomy" id="88036"/>
    <lineage>
        <taxon>Eukaryota</taxon>
        <taxon>Viridiplantae</taxon>
        <taxon>Streptophyta</taxon>
        <taxon>Embryophyta</taxon>
        <taxon>Tracheophyta</taxon>
        <taxon>Lycopodiopsida</taxon>
        <taxon>Selaginellales</taxon>
        <taxon>Selaginellaceae</taxon>
        <taxon>Selaginella</taxon>
    </lineage>
</organism>
<dbReference type="SUPFAM" id="SSF52317">
    <property type="entry name" value="Class I glutamine amidotransferase-like"/>
    <property type="match status" value="1"/>
</dbReference>
<evidence type="ECO:0000256" key="9">
    <source>
        <dbReference type="PROSITE-ProRule" id="PRU00607"/>
    </source>
</evidence>
<feature type="active site" description="Proton donor" evidence="8">
    <location>
        <position position="256"/>
    </location>
</feature>
<dbReference type="Gramene" id="EFJ20248">
    <property type="protein sequence ID" value="EFJ20248"/>
    <property type="gene ID" value="SELMODRAFT_177157"/>
</dbReference>
<feature type="chain" id="PRO_5003122435" description="folate gamma-glutamyl hydrolase" evidence="10">
    <location>
        <begin position="19"/>
        <end position="330"/>
    </location>
</feature>
<dbReference type="GO" id="GO:0005576">
    <property type="term" value="C:extracellular region"/>
    <property type="evidence" value="ECO:0007669"/>
    <property type="project" value="UniProtKB-SubCell"/>
</dbReference>
<evidence type="ECO:0000256" key="3">
    <source>
        <dbReference type="ARBA" id="ARBA00012886"/>
    </source>
</evidence>
<evidence type="ECO:0000256" key="7">
    <source>
        <dbReference type="ARBA" id="ARBA00051589"/>
    </source>
</evidence>
<proteinExistence type="inferred from homology"/>
<dbReference type="InterPro" id="IPR011697">
    <property type="entry name" value="Peptidase_C26"/>
</dbReference>
<accession>D8S5X6</accession>
<evidence type="ECO:0000256" key="2">
    <source>
        <dbReference type="ARBA" id="ARBA00011083"/>
    </source>
</evidence>
<keyword evidence="4" id="KW-0964">Secreted</keyword>
<gene>
    <name evidence="11" type="ORF">SELMODRAFT_177157</name>
</gene>
<dbReference type="Pfam" id="PF07722">
    <property type="entry name" value="Peptidase_C26"/>
    <property type="match status" value="1"/>
</dbReference>
<feature type="signal peptide" evidence="10">
    <location>
        <begin position="1"/>
        <end position="18"/>
    </location>
</feature>
<dbReference type="STRING" id="88036.D8S5X6"/>
<evidence type="ECO:0000256" key="1">
    <source>
        <dbReference type="ARBA" id="ARBA00004239"/>
    </source>
</evidence>
<keyword evidence="12" id="KW-1185">Reference proteome</keyword>
<dbReference type="PROSITE" id="PS51275">
    <property type="entry name" value="PEPTIDASE_C26_GGH"/>
    <property type="match status" value="1"/>
</dbReference>
<dbReference type="OrthoDB" id="64220at2759"/>
<dbReference type="PANTHER" id="PTHR11315:SF0">
    <property type="entry name" value="FOLATE GAMMA-GLUTAMYL HYDROLASE"/>
    <property type="match status" value="1"/>
</dbReference>
<dbReference type="GO" id="GO:0005773">
    <property type="term" value="C:vacuole"/>
    <property type="evidence" value="ECO:0000318"/>
    <property type="project" value="GO_Central"/>
</dbReference>
<dbReference type="HOGENOM" id="CLU_058704_1_1_1"/>
<dbReference type="KEGG" id="smo:SELMODRAFT_177157"/>
<dbReference type="FunFam" id="3.40.50.880:FF:000024">
    <property type="entry name" value="Folate gamma-glutamyl hydrolase"/>
    <property type="match status" value="1"/>
</dbReference>
<dbReference type="PANTHER" id="PTHR11315">
    <property type="entry name" value="PROTEASE FAMILY C26 GAMMA-GLUTAMYL HYDROLASE"/>
    <property type="match status" value="1"/>
</dbReference>
<comment type="similarity">
    <text evidence="2">Belongs to the peptidase C26 family.</text>
</comment>
<dbReference type="AlphaFoldDB" id="D8S5X6"/>
<dbReference type="Proteomes" id="UP000001514">
    <property type="component" value="Unassembled WGS sequence"/>
</dbReference>
<dbReference type="FunCoup" id="D8S5X6">
    <property type="interactions" value="2010"/>
</dbReference>
<dbReference type="EC" id="3.4.19.9" evidence="3 9"/>
<dbReference type="InterPro" id="IPR029062">
    <property type="entry name" value="Class_I_gatase-like"/>
</dbReference>
<comment type="catalytic activity">
    <reaction evidence="7 9">
        <text>(6S)-5,6,7,8-tetrahydrofolyl-(gamma-L-Glu)(n) + (n-1) H2O = (6S)-5,6,7,8-tetrahydrofolate + (n-1) L-glutamate</text>
        <dbReference type="Rhea" id="RHEA:56784"/>
        <dbReference type="Rhea" id="RHEA-COMP:14738"/>
        <dbReference type="ChEBI" id="CHEBI:15377"/>
        <dbReference type="ChEBI" id="CHEBI:29985"/>
        <dbReference type="ChEBI" id="CHEBI:57453"/>
        <dbReference type="ChEBI" id="CHEBI:141005"/>
        <dbReference type="EC" id="3.4.19.9"/>
    </reaction>
</comment>
<sequence>MAGAIVAIFLALAAIAAARIIQLPEESREKRPLIGILTQPGDGDGRSYINRLEPGDPRRSNISYIAASYVKFVEAGGARAVPLLYNEPWETLAKKFSLINGILFAGGSASLQDGPYYRAGEFLFKRALEANDKGDYFPVFGTCLGLELLAVIVSGNHSILDDYNAHKAAGELNFVGDWAKGRSMFTWFPKDILDKVEHEKLAMQNHIKGLSPQAWRDTQRLRDFFDVLTTTPDLNGKIYISTIEGRKYPVTSVQWHPEKNAFEWGYEGIPHSPDAVRITQSAASFFVSEALKSSHTASWEEEEQLLIYNYSPIYSGRDGKGHFDQSYVFW</sequence>